<dbReference type="AlphaFoldDB" id="A0A1S8WR48"/>
<feature type="compositionally biased region" description="Basic and acidic residues" evidence="1">
    <location>
        <begin position="24"/>
        <end position="34"/>
    </location>
</feature>
<proteinExistence type="predicted"/>
<feature type="compositionally biased region" description="Basic residues" evidence="1">
    <location>
        <begin position="219"/>
        <end position="228"/>
    </location>
</feature>
<organism evidence="2 3">
    <name type="scientific">Opisthorchis viverrini</name>
    <name type="common">Southeast Asian liver fluke</name>
    <dbReference type="NCBI Taxonomy" id="6198"/>
    <lineage>
        <taxon>Eukaryota</taxon>
        <taxon>Metazoa</taxon>
        <taxon>Spiralia</taxon>
        <taxon>Lophotrochozoa</taxon>
        <taxon>Platyhelminthes</taxon>
        <taxon>Trematoda</taxon>
        <taxon>Digenea</taxon>
        <taxon>Opisthorchiida</taxon>
        <taxon>Opisthorchiata</taxon>
        <taxon>Opisthorchiidae</taxon>
        <taxon>Opisthorchis</taxon>
    </lineage>
</organism>
<accession>A0A1S8WR48</accession>
<feature type="compositionally biased region" description="Basic and acidic residues" evidence="1">
    <location>
        <begin position="207"/>
        <end position="216"/>
    </location>
</feature>
<evidence type="ECO:0000256" key="1">
    <source>
        <dbReference type="SAM" id="MobiDB-lite"/>
    </source>
</evidence>
<reference evidence="2 3" key="1">
    <citation type="submission" date="2015-03" db="EMBL/GenBank/DDBJ databases">
        <title>Draft genome of the nematode, Opisthorchis viverrini.</title>
        <authorList>
            <person name="Mitreva M."/>
        </authorList>
    </citation>
    <scope>NUCLEOTIDE SEQUENCE [LARGE SCALE GENOMIC DNA]</scope>
    <source>
        <strain evidence="2">Khon Kaen</strain>
    </source>
</reference>
<keyword evidence="3" id="KW-1185">Reference proteome</keyword>
<evidence type="ECO:0000313" key="3">
    <source>
        <dbReference type="Proteomes" id="UP000243686"/>
    </source>
</evidence>
<sequence length="308" mass="35385">MLSKSQIYPSQDKGENHLVSVTLKPDDEAPEKTGHMTQKNSKKEAKKDQHQTKTYSLSCIGGQKHRNKLKEQENEKDERIQSERKSKRGKNRKMASDEADDANTNREVQERKISLAITTNPEKHHHTKQVDEKIFMEGELNQLITDVEIETRQENNEEHPKIEEEEVREATIKRQKDKAWLKTATIEAFRDIETEITAIENETQTQKGKEGKEKQRTIAIKRSRRKQDRQKEDKQELHAKEKKERKREEGLPEVSVDVAADVDGTGKAGAKGRGFKFPWSPKIKLGKGKSGKGDLTADAKLEFDRTPI</sequence>
<dbReference type="Proteomes" id="UP000243686">
    <property type="component" value="Unassembled WGS sequence"/>
</dbReference>
<feature type="compositionally biased region" description="Basic and acidic residues" evidence="1">
    <location>
        <begin position="41"/>
        <end position="51"/>
    </location>
</feature>
<feature type="compositionally biased region" description="Basic and acidic residues" evidence="1">
    <location>
        <begin position="103"/>
        <end position="113"/>
    </location>
</feature>
<feature type="region of interest" description="Disordered" evidence="1">
    <location>
        <begin position="1"/>
        <end position="131"/>
    </location>
</feature>
<feature type="region of interest" description="Disordered" evidence="1">
    <location>
        <begin position="199"/>
        <end position="296"/>
    </location>
</feature>
<dbReference type="EMBL" id="KV896277">
    <property type="protein sequence ID" value="OON16907.1"/>
    <property type="molecule type" value="Genomic_DNA"/>
</dbReference>
<feature type="compositionally biased region" description="Basic and acidic residues" evidence="1">
    <location>
        <begin position="69"/>
        <end position="84"/>
    </location>
</feature>
<name>A0A1S8WR48_OPIVI</name>
<protein>
    <submittedName>
        <fullName evidence="2">Uncharacterized protein</fullName>
    </submittedName>
</protein>
<gene>
    <name evidence="2" type="ORF">X801_07265</name>
</gene>
<feature type="compositionally biased region" description="Basic and acidic residues" evidence="1">
    <location>
        <begin position="229"/>
        <end position="250"/>
    </location>
</feature>
<evidence type="ECO:0000313" key="2">
    <source>
        <dbReference type="EMBL" id="OON16907.1"/>
    </source>
</evidence>